<reference evidence="3" key="1">
    <citation type="submission" date="2017-01" db="EMBL/GenBank/DDBJ databases">
        <authorList>
            <person name="Varghese N."/>
            <person name="Submissions S."/>
        </authorList>
    </citation>
    <scope>NUCLEOTIDE SEQUENCE [LARGE SCALE GENOMIC DNA]</scope>
    <source>
        <strain evidence="3">3bp</strain>
    </source>
</reference>
<sequence length="390" mass="43326">MSVSVRVPVAPALLRWAASRSGREPGDIENRFSRWDRWVSGAEKPTLRQLENVARYTHVPFGVFFLDEPPAVELPIPDFRRTGDRDERTPSQDLLAVIQASQRRQDWFRDYALALGLDPSPAVGAARGLDVPPAAALATELLRFDVAQRPKRREDVRHHLRHVFEELGGLAVFSSMVGNDTHRLLDRDEFRGFTLADPLAPLVFVNARDTLSGQTFTFLHEFAHVLRAESGVSDEDPARPAPGDAERWCNAVAAEVLVPRADLARQVEAHPLDGSEALDVSLDRLAGRYQASTLVVLLRLREVGAVRSEGFADLFDIERARVERLASARQDTSGGGDFYNNQPFRVGERLARAVISDTYEGRTSYTDALALLGFSSVSQIDTFATRLGMR</sequence>
<keyword evidence="3" id="KW-1185">Reference proteome</keyword>
<dbReference type="RefSeq" id="WP_076404377.1">
    <property type="nucleotide sequence ID" value="NZ_FTMI01000002.1"/>
</dbReference>
<name>A0A1N6Q6F5_9MICO</name>
<dbReference type="InterPro" id="IPR052345">
    <property type="entry name" value="Rad_response_metalloprotease"/>
</dbReference>
<dbReference type="PANTHER" id="PTHR43236:SF2">
    <property type="entry name" value="BLL0069 PROTEIN"/>
    <property type="match status" value="1"/>
</dbReference>
<dbReference type="AlphaFoldDB" id="A0A1N6Q6F5"/>
<evidence type="ECO:0000259" key="1">
    <source>
        <dbReference type="Pfam" id="PF06114"/>
    </source>
</evidence>
<dbReference type="Pfam" id="PF06114">
    <property type="entry name" value="Peptidase_M78"/>
    <property type="match status" value="1"/>
</dbReference>
<proteinExistence type="predicted"/>
<evidence type="ECO:0000313" key="2">
    <source>
        <dbReference type="EMBL" id="SIQ12214.1"/>
    </source>
</evidence>
<dbReference type="Gene3D" id="1.10.10.2910">
    <property type="match status" value="1"/>
</dbReference>
<dbReference type="InterPro" id="IPR010359">
    <property type="entry name" value="IrrE_HExxH"/>
</dbReference>
<dbReference type="Proteomes" id="UP000186235">
    <property type="component" value="Unassembled WGS sequence"/>
</dbReference>
<accession>A0A1N6Q6F5</accession>
<gene>
    <name evidence="2" type="ORF">SAMN05518682_1369</name>
</gene>
<dbReference type="PANTHER" id="PTHR43236">
    <property type="entry name" value="ANTITOXIN HIGA1"/>
    <property type="match status" value="1"/>
</dbReference>
<dbReference type="EMBL" id="FTMI01000002">
    <property type="protein sequence ID" value="SIQ12214.1"/>
    <property type="molecule type" value="Genomic_DNA"/>
</dbReference>
<evidence type="ECO:0000313" key="3">
    <source>
        <dbReference type="Proteomes" id="UP000186235"/>
    </source>
</evidence>
<feature type="domain" description="IrrE N-terminal-like" evidence="1">
    <location>
        <begin position="189"/>
        <end position="300"/>
    </location>
</feature>
<protein>
    <submittedName>
        <fullName evidence="2">Zn-dependent peptidase ImmA, M78 family</fullName>
    </submittedName>
</protein>
<organism evidence="2 3">
    <name type="scientific">Cellulosimicrobium aquatile</name>
    <dbReference type="NCBI Taxonomy" id="1612203"/>
    <lineage>
        <taxon>Bacteria</taxon>
        <taxon>Bacillati</taxon>
        <taxon>Actinomycetota</taxon>
        <taxon>Actinomycetes</taxon>
        <taxon>Micrococcales</taxon>
        <taxon>Promicromonosporaceae</taxon>
        <taxon>Cellulosimicrobium</taxon>
    </lineage>
</organism>